<reference evidence="9 10" key="1">
    <citation type="journal article" date="2014" name="Agronomy (Basel)">
        <title>A Draft Genome Sequence for Ensete ventricosum, the Drought-Tolerant Tree Against Hunger.</title>
        <authorList>
            <person name="Harrison J."/>
            <person name="Moore K.A."/>
            <person name="Paszkiewicz K."/>
            <person name="Jones T."/>
            <person name="Grant M."/>
            <person name="Ambacheew D."/>
            <person name="Muzemil S."/>
            <person name="Studholme D.J."/>
        </authorList>
    </citation>
    <scope>NUCLEOTIDE SEQUENCE [LARGE SCALE GENOMIC DNA]</scope>
</reference>
<feature type="compositionally biased region" description="Basic and acidic residues" evidence="8">
    <location>
        <begin position="13"/>
        <end position="23"/>
    </location>
</feature>
<keyword evidence="6" id="KW-0131">Cell cycle</keyword>
<evidence type="ECO:0000256" key="3">
    <source>
        <dbReference type="ARBA" id="ARBA00022618"/>
    </source>
</evidence>
<evidence type="ECO:0000256" key="5">
    <source>
        <dbReference type="ARBA" id="ARBA00023242"/>
    </source>
</evidence>
<dbReference type="InterPro" id="IPR008672">
    <property type="entry name" value="Mad1"/>
</dbReference>
<sequence length="165" mass="19060">MIQRTPVQKKRRPDTVLTDHESPVSDRRLVLYETPAPVTAVDPSDEMVCTYHCRQMVKSDFLLALNNAENQVAEYEAKLAMLNSEFSQSVAFIPAATEDERNKYKDRLLSLEQELDASKGREHALQERLLKEVGDSMMRYKDQVKRCCELEVCYYTVIVPEKQLT</sequence>
<accession>A0A426ZX15</accession>
<comment type="similarity">
    <text evidence="2">Belongs to the MAD1 family.</text>
</comment>
<dbReference type="GO" id="GO:0072686">
    <property type="term" value="C:mitotic spindle"/>
    <property type="evidence" value="ECO:0007669"/>
    <property type="project" value="TreeGrafter"/>
</dbReference>
<evidence type="ECO:0000313" key="9">
    <source>
        <dbReference type="EMBL" id="RRT68493.1"/>
    </source>
</evidence>
<organism evidence="9 10">
    <name type="scientific">Ensete ventricosum</name>
    <name type="common">Abyssinian banana</name>
    <name type="synonym">Musa ensete</name>
    <dbReference type="NCBI Taxonomy" id="4639"/>
    <lineage>
        <taxon>Eukaryota</taxon>
        <taxon>Viridiplantae</taxon>
        <taxon>Streptophyta</taxon>
        <taxon>Embryophyta</taxon>
        <taxon>Tracheophyta</taxon>
        <taxon>Spermatophyta</taxon>
        <taxon>Magnoliopsida</taxon>
        <taxon>Liliopsida</taxon>
        <taxon>Zingiberales</taxon>
        <taxon>Musaceae</taxon>
        <taxon>Ensete</taxon>
    </lineage>
</organism>
<feature type="region of interest" description="Disordered" evidence="8">
    <location>
        <begin position="1"/>
        <end position="23"/>
    </location>
</feature>
<proteinExistence type="inferred from homology"/>
<dbReference type="GO" id="GO:0051315">
    <property type="term" value="P:attachment of mitotic spindle microtubules to kinetochore"/>
    <property type="evidence" value="ECO:0007669"/>
    <property type="project" value="TreeGrafter"/>
</dbReference>
<dbReference type="GO" id="GO:0005635">
    <property type="term" value="C:nuclear envelope"/>
    <property type="evidence" value="ECO:0007669"/>
    <property type="project" value="TreeGrafter"/>
</dbReference>
<evidence type="ECO:0000256" key="2">
    <source>
        <dbReference type="ARBA" id="ARBA00008029"/>
    </source>
</evidence>
<dbReference type="PANTHER" id="PTHR23168">
    <property type="entry name" value="MITOTIC SPINDLE ASSEMBLY CHECKPOINT PROTEIN MAD1 MITOTIC ARREST DEFICIENT-LIKE PROTEIN 1"/>
    <property type="match status" value="1"/>
</dbReference>
<evidence type="ECO:0000256" key="1">
    <source>
        <dbReference type="ARBA" id="ARBA00004123"/>
    </source>
</evidence>
<dbReference type="AlphaFoldDB" id="A0A426ZX15"/>
<keyword evidence="3" id="KW-0132">Cell division</keyword>
<evidence type="ECO:0000256" key="8">
    <source>
        <dbReference type="SAM" id="MobiDB-lite"/>
    </source>
</evidence>
<evidence type="ECO:0000256" key="6">
    <source>
        <dbReference type="ARBA" id="ARBA00023306"/>
    </source>
</evidence>
<name>A0A426ZX15_ENSVE</name>
<dbReference type="GO" id="GO:0007094">
    <property type="term" value="P:mitotic spindle assembly checkpoint signaling"/>
    <property type="evidence" value="ECO:0007669"/>
    <property type="project" value="InterPro"/>
</dbReference>
<keyword evidence="5" id="KW-0539">Nucleus</keyword>
<keyword evidence="4" id="KW-0498">Mitosis</keyword>
<dbReference type="PANTHER" id="PTHR23168:SF0">
    <property type="entry name" value="MITOTIC SPINDLE ASSEMBLY CHECKPOINT PROTEIN MAD1"/>
    <property type="match status" value="1"/>
</dbReference>
<dbReference type="GO" id="GO:0000776">
    <property type="term" value="C:kinetochore"/>
    <property type="evidence" value="ECO:0007669"/>
    <property type="project" value="TreeGrafter"/>
</dbReference>
<gene>
    <name evidence="9" type="ORF">B296_00025338</name>
</gene>
<dbReference type="Proteomes" id="UP000287651">
    <property type="component" value="Unassembled WGS sequence"/>
</dbReference>
<evidence type="ECO:0000256" key="4">
    <source>
        <dbReference type="ARBA" id="ARBA00022776"/>
    </source>
</evidence>
<protein>
    <submittedName>
        <fullName evidence="9">Uncharacterized protein</fullName>
    </submittedName>
</protein>
<dbReference type="GO" id="GO:0051301">
    <property type="term" value="P:cell division"/>
    <property type="evidence" value="ECO:0007669"/>
    <property type="project" value="UniProtKB-KW"/>
</dbReference>
<dbReference type="EMBL" id="AMZH03004676">
    <property type="protein sequence ID" value="RRT68493.1"/>
    <property type="molecule type" value="Genomic_DNA"/>
</dbReference>
<comment type="subcellular location">
    <subcellularLocation>
        <location evidence="1">Nucleus</location>
    </subcellularLocation>
</comment>
<keyword evidence="7" id="KW-0175">Coiled coil</keyword>
<evidence type="ECO:0000313" key="10">
    <source>
        <dbReference type="Proteomes" id="UP000287651"/>
    </source>
</evidence>
<feature type="coiled-coil region" evidence="7">
    <location>
        <begin position="58"/>
        <end position="128"/>
    </location>
</feature>
<comment type="caution">
    <text evidence="9">The sequence shown here is derived from an EMBL/GenBank/DDBJ whole genome shotgun (WGS) entry which is preliminary data.</text>
</comment>
<evidence type="ECO:0000256" key="7">
    <source>
        <dbReference type="SAM" id="Coils"/>
    </source>
</evidence>